<evidence type="ECO:0000313" key="1">
    <source>
        <dbReference type="EMBL" id="CAF4447447.1"/>
    </source>
</evidence>
<evidence type="ECO:0000313" key="2">
    <source>
        <dbReference type="Proteomes" id="UP000663862"/>
    </source>
</evidence>
<reference evidence="1" key="1">
    <citation type="submission" date="2021-02" db="EMBL/GenBank/DDBJ databases">
        <authorList>
            <person name="Nowell W R."/>
        </authorList>
    </citation>
    <scope>NUCLEOTIDE SEQUENCE</scope>
</reference>
<comment type="caution">
    <text evidence="1">The sequence shown here is derived from an EMBL/GenBank/DDBJ whole genome shotgun (WGS) entry which is preliminary data.</text>
</comment>
<proteinExistence type="predicted"/>
<dbReference type="AlphaFoldDB" id="A0A820RU95"/>
<accession>A0A820RU95</accession>
<sequence>MLAETMTYHRELGNQITHEKLTGSAIFERPMLQLKSVRQNFILKQLCLYQHSARCPVALHVFLDCNPIYWCFIPLPRYEALLQDFACLKEVHVEKFDLAFNVPTMYHTRTKSGKASKSCTITIDWIYVLPLTNRKAMSVFRSVSPVWHRPAALLPIVFV</sequence>
<dbReference type="Proteomes" id="UP000663862">
    <property type="component" value="Unassembled WGS sequence"/>
</dbReference>
<dbReference type="EMBL" id="CAJOBQ010001034">
    <property type="protein sequence ID" value="CAF4447447.1"/>
    <property type="molecule type" value="Genomic_DNA"/>
</dbReference>
<protein>
    <submittedName>
        <fullName evidence="1">Uncharacterized protein</fullName>
    </submittedName>
</protein>
<organism evidence="1 2">
    <name type="scientific">Rotaria socialis</name>
    <dbReference type="NCBI Taxonomy" id="392032"/>
    <lineage>
        <taxon>Eukaryota</taxon>
        <taxon>Metazoa</taxon>
        <taxon>Spiralia</taxon>
        <taxon>Gnathifera</taxon>
        <taxon>Rotifera</taxon>
        <taxon>Eurotatoria</taxon>
        <taxon>Bdelloidea</taxon>
        <taxon>Philodinida</taxon>
        <taxon>Philodinidae</taxon>
        <taxon>Rotaria</taxon>
    </lineage>
</organism>
<name>A0A820RU95_9BILA</name>
<gene>
    <name evidence="1" type="ORF">TSG867_LOCUS16718</name>
</gene>